<organism evidence="1 2">
    <name type="scientific">Actibacterium pelagium</name>
    <dbReference type="NCBI Taxonomy" id="2029103"/>
    <lineage>
        <taxon>Bacteria</taxon>
        <taxon>Pseudomonadati</taxon>
        <taxon>Pseudomonadota</taxon>
        <taxon>Alphaproteobacteria</taxon>
        <taxon>Rhodobacterales</taxon>
        <taxon>Roseobacteraceae</taxon>
        <taxon>Actibacterium</taxon>
    </lineage>
</organism>
<protein>
    <recommendedName>
        <fullName evidence="3">PqqD family peptide modification chaperone</fullName>
    </recommendedName>
</protein>
<gene>
    <name evidence="1" type="ORF">GCM10011517_26400</name>
</gene>
<evidence type="ECO:0008006" key="3">
    <source>
        <dbReference type="Google" id="ProtNLM"/>
    </source>
</evidence>
<dbReference type="InterPro" id="IPR041881">
    <property type="entry name" value="PqqD_sf"/>
</dbReference>
<dbReference type="Proteomes" id="UP000606730">
    <property type="component" value="Unassembled WGS sequence"/>
</dbReference>
<dbReference type="Gene3D" id="3.40.50.300">
    <property type="entry name" value="P-loop containing nucleotide triphosphate hydrolases"/>
    <property type="match status" value="1"/>
</dbReference>
<dbReference type="InterPro" id="IPR027417">
    <property type="entry name" value="P-loop_NTPase"/>
</dbReference>
<keyword evidence="2" id="KW-1185">Reference proteome</keyword>
<evidence type="ECO:0000313" key="2">
    <source>
        <dbReference type="Proteomes" id="UP000606730"/>
    </source>
</evidence>
<proteinExistence type="predicted"/>
<evidence type="ECO:0000313" key="1">
    <source>
        <dbReference type="EMBL" id="GGE57338.1"/>
    </source>
</evidence>
<dbReference type="EMBL" id="BMKN01000002">
    <property type="protein sequence ID" value="GGE57338.1"/>
    <property type="molecule type" value="Genomic_DNA"/>
</dbReference>
<dbReference type="Pfam" id="PF05402">
    <property type="entry name" value="PqqD"/>
    <property type="match status" value="1"/>
</dbReference>
<dbReference type="InterPro" id="IPR008792">
    <property type="entry name" value="PQQD"/>
</dbReference>
<reference evidence="1" key="1">
    <citation type="journal article" date="2014" name="Int. J. Syst. Evol. Microbiol.">
        <title>Complete genome sequence of Corynebacterium casei LMG S-19264T (=DSM 44701T), isolated from a smear-ripened cheese.</title>
        <authorList>
            <consortium name="US DOE Joint Genome Institute (JGI-PGF)"/>
            <person name="Walter F."/>
            <person name="Albersmeier A."/>
            <person name="Kalinowski J."/>
            <person name="Ruckert C."/>
        </authorList>
    </citation>
    <scope>NUCLEOTIDE SEQUENCE</scope>
    <source>
        <strain evidence="1">CGMCC 1.16012</strain>
    </source>
</reference>
<reference evidence="1" key="2">
    <citation type="submission" date="2020-09" db="EMBL/GenBank/DDBJ databases">
        <authorList>
            <person name="Sun Q."/>
            <person name="Zhou Y."/>
        </authorList>
    </citation>
    <scope>NUCLEOTIDE SEQUENCE</scope>
    <source>
        <strain evidence="1">CGMCC 1.16012</strain>
    </source>
</reference>
<sequence>MSLGKQYIFFAETESPLLLDNCEELLALIDTIMPGWPYRVSSEDNGQSPFFEIGPAKADGKYPTRAIIKGTDPKNLVPVNAICDVSAALSTEPSFLDKGLLCMHTAAVEMNGRLVLFPNNRRAGKSTLTVSMSAKGYPIFTDDYLSLSLDDDMHISGKANGILPRARLPLPNSVEDLLAQGTDLDKSVGNKQYRYIAPFDLPPHGTKCPVGAIVFLDRAEGESTRLESVDPDETIDNLLYQNFGRHVHSGVTLALLSHMAMKLPVLKLKYAEAAEATSYLGEYFSEWTEELPRLDAADAKLIQSKSEGVPPVPPRFDPEKPYAARDGALLKRAGEQTYVSDPEGRTVVRLDPLAQTIWAILEDPMPMAEVISILTEAFPDAPKDKIGEDTLELMKWLCRKALIEAVPVSPADP</sequence>
<name>A0A917ALK3_9RHOB</name>
<dbReference type="Gene3D" id="1.10.10.1150">
    <property type="entry name" value="Coenzyme PQQ synthesis protein D (PqqD)"/>
    <property type="match status" value="1"/>
</dbReference>
<comment type="caution">
    <text evidence="1">The sequence shown here is derived from an EMBL/GenBank/DDBJ whole genome shotgun (WGS) entry which is preliminary data.</text>
</comment>
<dbReference type="AlphaFoldDB" id="A0A917ALK3"/>
<accession>A0A917ALK3</accession>